<evidence type="ECO:0000313" key="2">
    <source>
        <dbReference type="EMBL" id="SFC90745.1"/>
    </source>
</evidence>
<dbReference type="Pfam" id="PF00043">
    <property type="entry name" value="GST_C"/>
    <property type="match status" value="1"/>
</dbReference>
<dbReference type="GO" id="GO:0016740">
    <property type="term" value="F:transferase activity"/>
    <property type="evidence" value="ECO:0007669"/>
    <property type="project" value="UniProtKB-KW"/>
</dbReference>
<dbReference type="Proteomes" id="UP000198862">
    <property type="component" value="Unassembled WGS sequence"/>
</dbReference>
<proteinExistence type="predicted"/>
<dbReference type="InterPro" id="IPR004046">
    <property type="entry name" value="GST_C"/>
</dbReference>
<dbReference type="InterPro" id="IPR036282">
    <property type="entry name" value="Glutathione-S-Trfase_C_sf"/>
</dbReference>
<keyword evidence="2" id="KW-0808">Transferase</keyword>
<name>A0A1I1MZZ3_9GAMM</name>
<protein>
    <submittedName>
        <fullName evidence="2">Glutathione S-transferase, C-terminal domain</fullName>
    </submittedName>
</protein>
<gene>
    <name evidence="2" type="ORF">SAMN02745724_02897</name>
</gene>
<organism evidence="2 3">
    <name type="scientific">Pseudoalteromonas denitrificans DSM 6059</name>
    <dbReference type="NCBI Taxonomy" id="1123010"/>
    <lineage>
        <taxon>Bacteria</taxon>
        <taxon>Pseudomonadati</taxon>
        <taxon>Pseudomonadota</taxon>
        <taxon>Gammaproteobacteria</taxon>
        <taxon>Alteromonadales</taxon>
        <taxon>Pseudoalteromonadaceae</taxon>
        <taxon>Pseudoalteromonas</taxon>
    </lineage>
</organism>
<dbReference type="InterPro" id="IPR010987">
    <property type="entry name" value="Glutathione-S-Trfase_C-like"/>
</dbReference>
<sequence length="115" mass="13428">MYLTNTVQAELMIYFYPDKHTTNKLVVDDIIQVQEERITEMLALLDNELSQRAFISGDNISVCDHFLFMLCIWADELKKPPLAFKHLAQHLKNLAKREAIIKVCERENLSLADYQ</sequence>
<reference evidence="2 3" key="1">
    <citation type="submission" date="2016-10" db="EMBL/GenBank/DDBJ databases">
        <authorList>
            <person name="de Groot N.N."/>
        </authorList>
    </citation>
    <scope>NUCLEOTIDE SEQUENCE [LARGE SCALE GENOMIC DNA]</scope>
    <source>
        <strain evidence="2 3">DSM 6059</strain>
    </source>
</reference>
<dbReference type="CDD" id="cd03188">
    <property type="entry name" value="GST_C_Beta"/>
    <property type="match status" value="1"/>
</dbReference>
<evidence type="ECO:0000313" key="3">
    <source>
        <dbReference type="Proteomes" id="UP000198862"/>
    </source>
</evidence>
<dbReference type="SUPFAM" id="SSF47616">
    <property type="entry name" value="GST C-terminal domain-like"/>
    <property type="match status" value="1"/>
</dbReference>
<feature type="domain" description="GST C-terminal" evidence="1">
    <location>
        <begin position="1"/>
        <end position="115"/>
    </location>
</feature>
<dbReference type="AlphaFoldDB" id="A0A1I1MZZ3"/>
<dbReference type="Gene3D" id="1.20.1050.10">
    <property type="match status" value="1"/>
</dbReference>
<dbReference type="STRING" id="1123010.SAMN02745724_02897"/>
<keyword evidence="3" id="KW-1185">Reference proteome</keyword>
<evidence type="ECO:0000259" key="1">
    <source>
        <dbReference type="PROSITE" id="PS50405"/>
    </source>
</evidence>
<accession>A0A1I1MZZ3</accession>
<dbReference type="EMBL" id="FOLO01000022">
    <property type="protein sequence ID" value="SFC90745.1"/>
    <property type="molecule type" value="Genomic_DNA"/>
</dbReference>
<dbReference type="PROSITE" id="PS50405">
    <property type="entry name" value="GST_CTER"/>
    <property type="match status" value="1"/>
</dbReference>